<keyword evidence="1" id="KW-0802">TPR repeat</keyword>
<evidence type="ECO:0000313" key="3">
    <source>
        <dbReference type="EMBL" id="NGO39761.1"/>
    </source>
</evidence>
<dbReference type="AlphaFoldDB" id="A0A6M1RWF5"/>
<accession>A0A6M1RWF5</accession>
<sequence length="581" mass="64154">MNPSVPDALPAKTGPLRRGSRTRGWQRLIPALMAGFGLARLHAGEGDQVIVIYNSAVPESRTVAVHYAERRQVPPSQVLGFKLSTGAEMSRAEYRDLLQQPLLVALTNRGLWEVGEVPAPTGSAGSTPRRGVVRARIRYAVVCYGVPWRIKPDPGLYEPEAESLRPELRRNEAAVDSELACLPLAVGGYPLVGPYVNPLYGVTNAALLHPTNGVLLVSRLDGPAPDIARALVDKALEAERDGLWGRAYFDCRGNVEPGLQPGEQMLRQAAEMARLLGLPTVLDTNEALFPVSFPLSQVGLYIGWYGENIGGALARARVEFMPGAFAYHLHSFAAADLRSTDRYWVGPLLQRGVTITMGPVYEPYLGGTPDMTIFISRFVLEGFSFGEAAWACQPVLSWQTTVVGDPLYRPYGRSPSALHADLESRGSPLVAWSHLRLVNLNLARGTPVAEMVTYLEQCPVTRQSAVLTEKLGELYDLQGKPHSAALMWQRALTLDPSPQQRLRLLLLLADRFEKLEQWNDAYETWRTLLRDYPDQIEKPVAYRRLAALAERLEKPDEARQYRQMLETALPQGTNPPAAKAL</sequence>
<proteinExistence type="predicted"/>
<dbReference type="InterPro" id="IPR019734">
    <property type="entry name" value="TPR_rpt"/>
</dbReference>
<evidence type="ECO:0000313" key="4">
    <source>
        <dbReference type="Proteomes" id="UP000477311"/>
    </source>
</evidence>
<evidence type="ECO:0000256" key="1">
    <source>
        <dbReference type="PROSITE-ProRule" id="PRU00339"/>
    </source>
</evidence>
<dbReference type="RefSeq" id="WP_165107981.1">
    <property type="nucleotide sequence ID" value="NZ_JAAKYA010000071.1"/>
</dbReference>
<dbReference type="PROSITE" id="PS50005">
    <property type="entry name" value="TPR"/>
    <property type="match status" value="1"/>
</dbReference>
<name>A0A6M1RWF5_9BACT</name>
<dbReference type="InterPro" id="IPR011990">
    <property type="entry name" value="TPR-like_helical_dom_sf"/>
</dbReference>
<organism evidence="3 4">
    <name type="scientific">Limisphaera ngatamarikiensis</name>
    <dbReference type="NCBI Taxonomy" id="1324935"/>
    <lineage>
        <taxon>Bacteria</taxon>
        <taxon>Pseudomonadati</taxon>
        <taxon>Verrucomicrobiota</taxon>
        <taxon>Verrucomicrobiia</taxon>
        <taxon>Limisphaerales</taxon>
        <taxon>Limisphaeraceae</taxon>
        <taxon>Limisphaera</taxon>
    </lineage>
</organism>
<comment type="caution">
    <text evidence="3">The sequence shown here is derived from an EMBL/GenBank/DDBJ whole genome shotgun (WGS) entry which is preliminary data.</text>
</comment>
<gene>
    <name evidence="3" type="ORF">G4L39_10195</name>
</gene>
<reference evidence="3 4" key="1">
    <citation type="submission" date="2020-02" db="EMBL/GenBank/DDBJ databases">
        <title>Draft genome sequence of Limisphaera ngatamarikiensis NGM72.4T, a thermophilic Verrucomicrobia grouped in subdivision 3.</title>
        <authorList>
            <person name="Carere C.R."/>
            <person name="Steen J."/>
            <person name="Hugenholtz P."/>
            <person name="Stott M.B."/>
        </authorList>
    </citation>
    <scope>NUCLEOTIDE SEQUENCE [LARGE SCALE GENOMIC DNA]</scope>
    <source>
        <strain evidence="3 4">NGM72.4</strain>
    </source>
</reference>
<feature type="region of interest" description="Disordered" evidence="2">
    <location>
        <begin position="1"/>
        <end position="22"/>
    </location>
</feature>
<dbReference type="Gene3D" id="1.25.40.10">
    <property type="entry name" value="Tetratricopeptide repeat domain"/>
    <property type="match status" value="1"/>
</dbReference>
<dbReference type="EMBL" id="JAAKYA010000071">
    <property type="protein sequence ID" value="NGO39761.1"/>
    <property type="molecule type" value="Genomic_DNA"/>
</dbReference>
<evidence type="ECO:0000256" key="2">
    <source>
        <dbReference type="SAM" id="MobiDB-lite"/>
    </source>
</evidence>
<protein>
    <submittedName>
        <fullName evidence="3">TIGR03790 family protein</fullName>
    </submittedName>
</protein>
<dbReference type="Proteomes" id="UP000477311">
    <property type="component" value="Unassembled WGS sequence"/>
</dbReference>
<keyword evidence="4" id="KW-1185">Reference proteome</keyword>
<dbReference type="InterPro" id="IPR022265">
    <property type="entry name" value="CHP03790"/>
</dbReference>
<feature type="repeat" description="TPR" evidence="1">
    <location>
        <begin position="465"/>
        <end position="498"/>
    </location>
</feature>
<dbReference type="NCBIfam" id="TIGR03790">
    <property type="entry name" value="TIGR03790 family protein"/>
    <property type="match status" value="1"/>
</dbReference>
<dbReference type="SUPFAM" id="SSF48452">
    <property type="entry name" value="TPR-like"/>
    <property type="match status" value="1"/>
</dbReference>